<sequence length="104" mass="12048">MATKHEYSSGEKKMIVNCYEYFKTLKALKLFKGTRTRQQVADCLGCAPSTLTSVVDGKKRNPDTNVERVLNEPDFRYMKGEKRHMYADSETNIAFVVKWIKNFT</sequence>
<keyword evidence="2" id="KW-1185">Reference proteome</keyword>
<accession>A0A225UG99</accession>
<proteinExistence type="predicted"/>
<comment type="caution">
    <text evidence="1">The sequence shown here is derived from an EMBL/GenBank/DDBJ whole genome shotgun (WGS) entry which is preliminary data.</text>
</comment>
<dbReference type="EMBL" id="NBNE01018781">
    <property type="protein sequence ID" value="OWY92114.1"/>
    <property type="molecule type" value="Genomic_DNA"/>
</dbReference>
<evidence type="ECO:0000313" key="2">
    <source>
        <dbReference type="Proteomes" id="UP000198211"/>
    </source>
</evidence>
<dbReference type="Proteomes" id="UP000198211">
    <property type="component" value="Unassembled WGS sequence"/>
</dbReference>
<name>A0A225UG99_9STRA</name>
<gene>
    <name evidence="1" type="ORF">PHMEG_00039016</name>
</gene>
<dbReference type="AlphaFoldDB" id="A0A225UG99"/>
<reference evidence="2" key="1">
    <citation type="submission" date="2017-03" db="EMBL/GenBank/DDBJ databases">
        <title>Phytopthora megakarya and P. palmivora, two closely related causual agents of cacao black pod achieved similar genome size and gene model numbers by different mechanisms.</title>
        <authorList>
            <person name="Ali S."/>
            <person name="Shao J."/>
            <person name="Larry D.J."/>
            <person name="Kronmiller B."/>
            <person name="Shen D."/>
            <person name="Strem M.D."/>
            <person name="Melnick R.L."/>
            <person name="Guiltinan M.J."/>
            <person name="Tyler B.M."/>
            <person name="Meinhardt L.W."/>
            <person name="Bailey B.A."/>
        </authorList>
    </citation>
    <scope>NUCLEOTIDE SEQUENCE [LARGE SCALE GENOMIC DNA]</scope>
    <source>
        <strain evidence="2">zdho120</strain>
    </source>
</reference>
<protein>
    <submittedName>
        <fullName evidence="1">Uncharacterized protein</fullName>
    </submittedName>
</protein>
<dbReference type="OrthoDB" id="93278at2759"/>
<organism evidence="1 2">
    <name type="scientific">Phytophthora megakarya</name>
    <dbReference type="NCBI Taxonomy" id="4795"/>
    <lineage>
        <taxon>Eukaryota</taxon>
        <taxon>Sar</taxon>
        <taxon>Stramenopiles</taxon>
        <taxon>Oomycota</taxon>
        <taxon>Peronosporomycetes</taxon>
        <taxon>Peronosporales</taxon>
        <taxon>Peronosporaceae</taxon>
        <taxon>Phytophthora</taxon>
    </lineage>
</organism>
<evidence type="ECO:0000313" key="1">
    <source>
        <dbReference type="EMBL" id="OWY92114.1"/>
    </source>
</evidence>